<dbReference type="Proteomes" id="UP001066276">
    <property type="component" value="Chromosome 6"/>
</dbReference>
<accession>A0AAV7QCE8</accession>
<name>A0AAV7QCE8_PLEWA</name>
<organism evidence="1 2">
    <name type="scientific">Pleurodeles waltl</name>
    <name type="common">Iberian ribbed newt</name>
    <dbReference type="NCBI Taxonomy" id="8319"/>
    <lineage>
        <taxon>Eukaryota</taxon>
        <taxon>Metazoa</taxon>
        <taxon>Chordata</taxon>
        <taxon>Craniata</taxon>
        <taxon>Vertebrata</taxon>
        <taxon>Euteleostomi</taxon>
        <taxon>Amphibia</taxon>
        <taxon>Batrachia</taxon>
        <taxon>Caudata</taxon>
        <taxon>Salamandroidea</taxon>
        <taxon>Salamandridae</taxon>
        <taxon>Pleurodelinae</taxon>
        <taxon>Pleurodeles</taxon>
    </lineage>
</organism>
<dbReference type="AlphaFoldDB" id="A0AAV7QCE8"/>
<reference evidence="1" key="1">
    <citation type="journal article" date="2022" name="bioRxiv">
        <title>Sequencing and chromosome-scale assembly of the giantPleurodeles waltlgenome.</title>
        <authorList>
            <person name="Brown T."/>
            <person name="Elewa A."/>
            <person name="Iarovenko S."/>
            <person name="Subramanian E."/>
            <person name="Araus A.J."/>
            <person name="Petzold A."/>
            <person name="Susuki M."/>
            <person name="Suzuki K.-i.T."/>
            <person name="Hayashi T."/>
            <person name="Toyoda A."/>
            <person name="Oliveira C."/>
            <person name="Osipova E."/>
            <person name="Leigh N.D."/>
            <person name="Simon A."/>
            <person name="Yun M.H."/>
        </authorList>
    </citation>
    <scope>NUCLEOTIDE SEQUENCE</scope>
    <source>
        <strain evidence="1">20211129_DDA</strain>
        <tissue evidence="1">Liver</tissue>
    </source>
</reference>
<dbReference type="EMBL" id="JANPWB010000010">
    <property type="protein sequence ID" value="KAJ1138186.1"/>
    <property type="molecule type" value="Genomic_DNA"/>
</dbReference>
<dbReference type="Gene3D" id="1.20.5.340">
    <property type="match status" value="1"/>
</dbReference>
<protein>
    <submittedName>
        <fullName evidence="1">Uncharacterized protein</fullName>
    </submittedName>
</protein>
<evidence type="ECO:0000313" key="1">
    <source>
        <dbReference type="EMBL" id="KAJ1138186.1"/>
    </source>
</evidence>
<proteinExistence type="predicted"/>
<gene>
    <name evidence="1" type="ORF">NDU88_004577</name>
</gene>
<comment type="caution">
    <text evidence="1">The sequence shown here is derived from an EMBL/GenBank/DDBJ whole genome shotgun (WGS) entry which is preliminary data.</text>
</comment>
<evidence type="ECO:0000313" key="2">
    <source>
        <dbReference type="Proteomes" id="UP001066276"/>
    </source>
</evidence>
<sequence length="114" mass="12472">MAAQTAPSCPTTSPANPHTMEVANCILQESTAVGRRLEAMDSKISDLTMASTSIQADIAGFRETVNDLDRRLTTVEDHVTSLPNQEAELRTLRAKVIDLEDRSCRDNVSLFVIP</sequence>
<keyword evidence="2" id="KW-1185">Reference proteome</keyword>